<dbReference type="InterPro" id="IPR006656">
    <property type="entry name" value="Mopterin_OxRdtase"/>
</dbReference>
<dbReference type="InterPro" id="IPR050612">
    <property type="entry name" value="Prok_Mopterin_Oxidored"/>
</dbReference>
<evidence type="ECO:0000256" key="3">
    <source>
        <dbReference type="ARBA" id="ARBA00023004"/>
    </source>
</evidence>
<dbReference type="RefSeq" id="WP_147046640.1">
    <property type="nucleotide sequence ID" value="NZ_BJZV01000011.1"/>
</dbReference>
<proteinExistence type="inferred from homology"/>
<gene>
    <name evidence="6" type="ORF">MGN01_22070</name>
</gene>
<keyword evidence="2" id="KW-0479">Metal-binding</keyword>
<dbReference type="Gene3D" id="3.40.228.10">
    <property type="entry name" value="Dimethylsulfoxide Reductase, domain 2"/>
    <property type="match status" value="1"/>
</dbReference>
<dbReference type="EMBL" id="BJZV01000011">
    <property type="protein sequence ID" value="GEP10362.1"/>
    <property type="molecule type" value="Genomic_DNA"/>
</dbReference>
<dbReference type="PROSITE" id="PS51669">
    <property type="entry name" value="4FE4S_MOW_BIS_MGD"/>
    <property type="match status" value="1"/>
</dbReference>
<keyword evidence="7" id="KW-1185">Reference proteome</keyword>
<keyword evidence="4" id="KW-0411">Iron-sulfur</keyword>
<evidence type="ECO:0000256" key="4">
    <source>
        <dbReference type="ARBA" id="ARBA00023014"/>
    </source>
</evidence>
<evidence type="ECO:0000256" key="1">
    <source>
        <dbReference type="ARBA" id="ARBA00010312"/>
    </source>
</evidence>
<name>A0A512JKF6_9HYPH</name>
<dbReference type="Gene3D" id="2.20.25.90">
    <property type="entry name" value="ADC-like domains"/>
    <property type="match status" value="1"/>
</dbReference>
<evidence type="ECO:0000259" key="5">
    <source>
        <dbReference type="PROSITE" id="PS51669"/>
    </source>
</evidence>
<organism evidence="6 7">
    <name type="scientific">Methylobacterium gnaphalii</name>
    <dbReference type="NCBI Taxonomy" id="1010610"/>
    <lineage>
        <taxon>Bacteria</taxon>
        <taxon>Pseudomonadati</taxon>
        <taxon>Pseudomonadota</taxon>
        <taxon>Alphaproteobacteria</taxon>
        <taxon>Hyphomicrobiales</taxon>
        <taxon>Methylobacteriaceae</taxon>
        <taxon>Methylobacterium</taxon>
    </lineage>
</organism>
<accession>A0A512JKF6</accession>
<dbReference type="GO" id="GO:0051536">
    <property type="term" value="F:iron-sulfur cluster binding"/>
    <property type="evidence" value="ECO:0007669"/>
    <property type="project" value="UniProtKB-KW"/>
</dbReference>
<dbReference type="Pfam" id="PF01568">
    <property type="entry name" value="Molydop_binding"/>
    <property type="match status" value="1"/>
</dbReference>
<dbReference type="InterPro" id="IPR009010">
    <property type="entry name" value="Asp_de-COase-like_dom_sf"/>
</dbReference>
<dbReference type="SMART" id="SM00926">
    <property type="entry name" value="Molybdop_Fe4S4"/>
    <property type="match status" value="1"/>
</dbReference>
<dbReference type="InterPro" id="IPR006657">
    <property type="entry name" value="MoPterin_dinucl-bd_dom"/>
</dbReference>
<feature type="domain" description="4Fe-4S Mo/W bis-MGD-type" evidence="5">
    <location>
        <begin position="5"/>
        <end position="62"/>
    </location>
</feature>
<protein>
    <submittedName>
        <fullName evidence="6">Molybdopterin oxidoreductase</fullName>
    </submittedName>
</protein>
<comment type="similarity">
    <text evidence="1">Belongs to the prokaryotic molybdopterin-containing oxidoreductase family.</text>
</comment>
<dbReference type="Pfam" id="PF00384">
    <property type="entry name" value="Molybdopterin"/>
    <property type="match status" value="1"/>
</dbReference>
<evidence type="ECO:0000256" key="2">
    <source>
        <dbReference type="ARBA" id="ARBA00022723"/>
    </source>
</evidence>
<dbReference type="Proteomes" id="UP000321750">
    <property type="component" value="Unassembled WGS sequence"/>
</dbReference>
<dbReference type="GO" id="GO:0043546">
    <property type="term" value="F:molybdopterin cofactor binding"/>
    <property type="evidence" value="ECO:0007669"/>
    <property type="project" value="InterPro"/>
</dbReference>
<dbReference type="AlphaFoldDB" id="A0A512JKF6"/>
<dbReference type="InterPro" id="IPR037920">
    <property type="entry name" value="YoaE_C"/>
</dbReference>
<evidence type="ECO:0000313" key="6">
    <source>
        <dbReference type="EMBL" id="GEP10362.1"/>
    </source>
</evidence>
<dbReference type="PANTHER" id="PTHR43742:SF6">
    <property type="entry name" value="OXIDOREDUCTASE YYAE-RELATED"/>
    <property type="match status" value="1"/>
</dbReference>
<comment type="caution">
    <text evidence="6">The sequence shown here is derived from an EMBL/GenBank/DDBJ whole genome shotgun (WGS) entry which is preliminary data.</text>
</comment>
<sequence>MPAAQTTKLGACPHDCPDTCSMIYTIEEGRLISVRGNPEHPMTRGSLCVKVKDFERHHYNSDRILYPMRRTGPKGSGQFTRISWAEALDEVYNGFQDVIARHGREAILPYNYLGNEGVVQGLTVGDAFFNKLGASVAEKTFCGSGSCTAWLLTVGPTNGLDPMSFTQSKYIVIWGCNSISTNIHHWHVVKDAQRHGAKVVVIDPYRSRTAKEADWHIMPKPGTDGALAMALIHCIINGNLIDRDYVEKHTIGFDQLKERAESFTPEYAEQICGVPAADIRMLAHEYATTRNAAIRPGVAVERSAGGAQALRAIFSLPALTGAWKDPGGGIYQMPLWEFPVHWDRVCRPDWIPEGTRAVNVLKLGAVLNGEAGLNPGIHALMVYNANPVSNSTETAAIKRGLAREDLFTVVSEHFITDTARYADILLPATMAAEHDDMMFSWGHFFFTLNQKAIEPPGETVSNAELFRRLAKRFGFDDPQFSMSEIELMEWYLDWDSPKMAGASMEEFRRTGWYRLNVGDPETRTPHAEGNFPTASGKCEFFSQGALDSGNFVAPPFRQMYEAQQGGEPLDPLPGYVPANERPETNGALAARFPLNIVSPKSHGFLNSQYANEAHKIAKQGEQSILINPSDALGRQITEGALVRVFNERGTFHGQAQVTEDVPPGVVVASLGYWHSLNRDGAVNVVSSSKYGGMGHSPTFSDNLVEVGLASSA</sequence>
<dbReference type="Gene3D" id="3.30.2070.10">
    <property type="entry name" value="Formate dehydrogenase/DMSO reductase"/>
    <property type="match status" value="1"/>
</dbReference>
<evidence type="ECO:0000313" key="7">
    <source>
        <dbReference type="Proteomes" id="UP000321750"/>
    </source>
</evidence>
<dbReference type="Gene3D" id="3.40.50.740">
    <property type="match status" value="1"/>
</dbReference>
<dbReference type="OrthoDB" id="9759518at2"/>
<dbReference type="GO" id="GO:0046872">
    <property type="term" value="F:metal ion binding"/>
    <property type="evidence" value="ECO:0007669"/>
    <property type="project" value="UniProtKB-KW"/>
</dbReference>
<keyword evidence="3" id="KW-0408">Iron</keyword>
<dbReference type="SUPFAM" id="SSF50692">
    <property type="entry name" value="ADC-like"/>
    <property type="match status" value="1"/>
</dbReference>
<dbReference type="InterPro" id="IPR006963">
    <property type="entry name" value="Mopterin_OxRdtase_4Fe-4S_dom"/>
</dbReference>
<dbReference type="SUPFAM" id="SSF53706">
    <property type="entry name" value="Formate dehydrogenase/DMSO reductase, domains 1-3"/>
    <property type="match status" value="1"/>
</dbReference>
<dbReference type="PANTHER" id="PTHR43742">
    <property type="entry name" value="TRIMETHYLAMINE-N-OXIDE REDUCTASE"/>
    <property type="match status" value="1"/>
</dbReference>
<dbReference type="CDD" id="cd02766">
    <property type="entry name" value="MopB_3"/>
    <property type="match status" value="1"/>
</dbReference>
<dbReference type="CDD" id="cd02786">
    <property type="entry name" value="MopB_CT_3"/>
    <property type="match status" value="1"/>
</dbReference>
<reference evidence="6 7" key="1">
    <citation type="submission" date="2019-07" db="EMBL/GenBank/DDBJ databases">
        <title>Whole genome shotgun sequence of Methylobacterium gnaphalii NBRC 107716.</title>
        <authorList>
            <person name="Hosoyama A."/>
            <person name="Uohara A."/>
            <person name="Ohji S."/>
            <person name="Ichikawa N."/>
        </authorList>
    </citation>
    <scope>NUCLEOTIDE SEQUENCE [LARGE SCALE GENOMIC DNA]</scope>
    <source>
        <strain evidence="6 7">NBRC 107716</strain>
    </source>
</reference>
<dbReference type="Gene3D" id="2.40.40.20">
    <property type="match status" value="1"/>
</dbReference>
<dbReference type="Pfam" id="PF04879">
    <property type="entry name" value="Molybdop_Fe4S4"/>
    <property type="match status" value="1"/>
</dbReference>
<dbReference type="GO" id="GO:0016491">
    <property type="term" value="F:oxidoreductase activity"/>
    <property type="evidence" value="ECO:0007669"/>
    <property type="project" value="InterPro"/>
</dbReference>